<evidence type="ECO:0000259" key="3">
    <source>
        <dbReference type="SMART" id="SM00954"/>
    </source>
</evidence>
<evidence type="ECO:0000256" key="1">
    <source>
        <dbReference type="ARBA" id="ARBA00004976"/>
    </source>
</evidence>
<dbReference type="EMBL" id="UFYW01000001">
    <property type="protein sequence ID" value="STD84676.1"/>
    <property type="molecule type" value="Genomic_DNA"/>
</dbReference>
<dbReference type="InterPro" id="IPR052366">
    <property type="entry name" value="GTP_Pyrophosphokinase"/>
</dbReference>
<dbReference type="Proteomes" id="UP000254807">
    <property type="component" value="Unassembled WGS sequence"/>
</dbReference>
<protein>
    <submittedName>
        <fullName evidence="4">GTP diphosphokinase</fullName>
        <ecNumber evidence="4">2.7.6.5</ecNumber>
    </submittedName>
</protein>
<proteinExistence type="predicted"/>
<dbReference type="UniPathway" id="UPA00908">
    <property type="reaction ID" value="UER00884"/>
</dbReference>
<dbReference type="PANTHER" id="PTHR47837">
    <property type="entry name" value="GTP PYROPHOSPHOKINASE YJBM"/>
    <property type="match status" value="1"/>
</dbReference>
<dbReference type="GO" id="GO:0015970">
    <property type="term" value="P:guanosine tetraphosphate biosynthetic process"/>
    <property type="evidence" value="ECO:0007669"/>
    <property type="project" value="UniProtKB-UniPathway"/>
</dbReference>
<dbReference type="CDD" id="cd05399">
    <property type="entry name" value="NT_Rel-Spo_like"/>
    <property type="match status" value="1"/>
</dbReference>
<dbReference type="GO" id="GO:0016301">
    <property type="term" value="F:kinase activity"/>
    <property type="evidence" value="ECO:0007669"/>
    <property type="project" value="UniProtKB-KW"/>
</dbReference>
<dbReference type="InterPro" id="IPR043519">
    <property type="entry name" value="NT_sf"/>
</dbReference>
<dbReference type="EC" id="2.7.6.5" evidence="4"/>
<evidence type="ECO:0000313" key="4">
    <source>
        <dbReference type="EMBL" id="STD84676.1"/>
    </source>
</evidence>
<dbReference type="OrthoDB" id="9789634at2"/>
<dbReference type="Gene3D" id="3.30.460.10">
    <property type="entry name" value="Beta Polymerase, domain 2"/>
    <property type="match status" value="1"/>
</dbReference>
<dbReference type="GO" id="GO:0008728">
    <property type="term" value="F:GTP diphosphokinase activity"/>
    <property type="evidence" value="ECO:0007669"/>
    <property type="project" value="UniProtKB-EC"/>
</dbReference>
<feature type="coiled-coil region" evidence="2">
    <location>
        <begin position="204"/>
        <end position="231"/>
    </location>
</feature>
<keyword evidence="4" id="KW-0418">Kinase</keyword>
<feature type="domain" description="RelA/SpoT" evidence="3">
    <location>
        <begin position="74"/>
        <end position="197"/>
    </location>
</feature>
<dbReference type="InterPro" id="IPR007685">
    <property type="entry name" value="RelA_SpoT"/>
</dbReference>
<reference evidence="4 5" key="1">
    <citation type="submission" date="2018-06" db="EMBL/GenBank/DDBJ databases">
        <authorList>
            <consortium name="Pathogen Informatics"/>
            <person name="Doyle S."/>
        </authorList>
    </citation>
    <scope>NUCLEOTIDE SEQUENCE [LARGE SCALE GENOMIC DNA]</scope>
    <source>
        <strain evidence="4 5">NCTC12360</strain>
    </source>
</reference>
<sequence>MSEFPIVQLLDIVNKEPTVSDHVMGVEAIELYQELTVYYRSALDEVETKLLIIDRELGSNSHSGRKNSIHQIQKRIKKFKSVVNKLHKKQLNYSKEIIIDSIQDFAGLRVICSYRDDIYAIIDSLRRHPDIKILKTKDYLENPKPSGYRSVHVVIEVPVYFLEDTKQIKVEIQFRTIAMDFWASLEHSLRYKNDLENPAISEKLQKIADDMDHIENDMLAIRKEIEALSEHNEPTDS</sequence>
<evidence type="ECO:0000313" key="5">
    <source>
        <dbReference type="Proteomes" id="UP000254807"/>
    </source>
</evidence>
<dbReference type="PANTHER" id="PTHR47837:SF2">
    <property type="entry name" value="GTP PYROPHOSPHOKINASE YWAC"/>
    <property type="match status" value="1"/>
</dbReference>
<keyword evidence="2" id="KW-0175">Coiled coil</keyword>
<dbReference type="SMART" id="SM00954">
    <property type="entry name" value="RelA_SpoT"/>
    <property type="match status" value="1"/>
</dbReference>
<comment type="pathway">
    <text evidence="1">Purine metabolism; ppGpp biosynthesis; ppGpp from GTP: step 1/2.</text>
</comment>
<accession>A0A376H315</accession>
<name>A0A376H315_ENTGA</name>
<dbReference type="Gene3D" id="1.10.287.860">
    <property type="entry name" value="Nucleotidyltransferase"/>
    <property type="match status" value="1"/>
</dbReference>
<dbReference type="SUPFAM" id="SSF81301">
    <property type="entry name" value="Nucleotidyltransferase"/>
    <property type="match status" value="1"/>
</dbReference>
<dbReference type="Pfam" id="PF04607">
    <property type="entry name" value="RelA_SpoT"/>
    <property type="match status" value="1"/>
</dbReference>
<dbReference type="RefSeq" id="WP_060815668.1">
    <property type="nucleotide sequence ID" value="NZ_JAJGOJ010000001.1"/>
</dbReference>
<evidence type="ECO:0000256" key="2">
    <source>
        <dbReference type="SAM" id="Coils"/>
    </source>
</evidence>
<keyword evidence="5" id="KW-1185">Reference proteome</keyword>
<dbReference type="AlphaFoldDB" id="A0A376H315"/>
<gene>
    <name evidence="4" type="primary">relA_2</name>
    <name evidence="4" type="ORF">NCTC12360_03221</name>
</gene>
<organism evidence="4 5">
    <name type="scientific">Enterococcus gallinarum</name>
    <dbReference type="NCBI Taxonomy" id="1353"/>
    <lineage>
        <taxon>Bacteria</taxon>
        <taxon>Bacillati</taxon>
        <taxon>Bacillota</taxon>
        <taxon>Bacilli</taxon>
        <taxon>Lactobacillales</taxon>
        <taxon>Enterococcaceae</taxon>
        <taxon>Enterococcus</taxon>
    </lineage>
</organism>
<keyword evidence="4" id="KW-0808">Transferase</keyword>